<keyword evidence="3" id="KW-1185">Reference proteome</keyword>
<keyword evidence="1" id="KW-0175">Coiled coil</keyword>
<proteinExistence type="predicted"/>
<sequence>MFDKHTLLKGWHDQTQSELAFARSMRDQWQREVDRLEGKMPSLCLRADPSVPENEFRAVHPDGRVERFVIVDDN</sequence>
<gene>
    <name evidence="2" type="ORF">K1718_10400</name>
</gene>
<evidence type="ECO:0000313" key="2">
    <source>
        <dbReference type="EMBL" id="WFE91745.1"/>
    </source>
</evidence>
<dbReference type="Proteomes" id="UP001209803">
    <property type="component" value="Chromosome"/>
</dbReference>
<evidence type="ECO:0000313" key="3">
    <source>
        <dbReference type="Proteomes" id="UP001209803"/>
    </source>
</evidence>
<dbReference type="EMBL" id="CP120863">
    <property type="protein sequence ID" value="WFE91745.1"/>
    <property type="molecule type" value="Genomic_DNA"/>
</dbReference>
<feature type="coiled-coil region" evidence="1">
    <location>
        <begin position="12"/>
        <end position="39"/>
    </location>
</feature>
<reference evidence="2 3" key="1">
    <citation type="submission" date="2023-03" db="EMBL/GenBank/DDBJ databases">
        <title>Roseibium porphyridii sp. nov. and Roseibium rhodosorbium sp. nov. isolated from marine algae, Porphyridium cruentum and Rhodosorus marinus, respectively.</title>
        <authorList>
            <person name="Lee M.W."/>
            <person name="Choi B.J."/>
            <person name="Lee J.K."/>
            <person name="Choi D.G."/>
            <person name="Baek J.H."/>
            <person name="Bayburt H."/>
            <person name="Kim J.M."/>
            <person name="Han D.M."/>
            <person name="Kim K.H."/>
            <person name="Jeon C.O."/>
        </authorList>
    </citation>
    <scope>NUCLEOTIDE SEQUENCE [LARGE SCALE GENOMIC DNA]</scope>
    <source>
        <strain evidence="2 3">KMA01</strain>
    </source>
</reference>
<accession>A0ABY8FES2</accession>
<organism evidence="2 3">
    <name type="scientific">Roseibium porphyridii</name>
    <dbReference type="NCBI Taxonomy" id="2866279"/>
    <lineage>
        <taxon>Bacteria</taxon>
        <taxon>Pseudomonadati</taxon>
        <taxon>Pseudomonadota</taxon>
        <taxon>Alphaproteobacteria</taxon>
        <taxon>Hyphomicrobiales</taxon>
        <taxon>Stappiaceae</taxon>
        <taxon>Roseibium</taxon>
    </lineage>
</organism>
<name>A0ABY8FES2_9HYPH</name>
<protein>
    <submittedName>
        <fullName evidence="2">Uncharacterized protein</fullName>
    </submittedName>
</protein>
<dbReference type="RefSeq" id="WP_265684350.1">
    <property type="nucleotide sequence ID" value="NZ_CP120863.1"/>
</dbReference>
<evidence type="ECO:0000256" key="1">
    <source>
        <dbReference type="SAM" id="Coils"/>
    </source>
</evidence>